<dbReference type="InterPro" id="IPR002921">
    <property type="entry name" value="Fungal_lipase-type"/>
</dbReference>
<evidence type="ECO:0000259" key="4">
    <source>
        <dbReference type="Pfam" id="PF01764"/>
    </source>
</evidence>
<feature type="chain" id="PRO_5007893007" evidence="3">
    <location>
        <begin position="17"/>
        <end position="166"/>
    </location>
</feature>
<dbReference type="GO" id="GO:0006629">
    <property type="term" value="P:lipid metabolic process"/>
    <property type="evidence" value="ECO:0007669"/>
    <property type="project" value="InterPro"/>
</dbReference>
<evidence type="ECO:0000313" key="5">
    <source>
        <dbReference type="EMBL" id="OAA61584.1"/>
    </source>
</evidence>
<gene>
    <name evidence="5" type="ORF">LEL_10753</name>
</gene>
<dbReference type="InterPro" id="IPR051299">
    <property type="entry name" value="AB_hydrolase_lip/est"/>
</dbReference>
<accession>A0A167UHL3</accession>
<keyword evidence="1 3" id="KW-0732">Signal</keyword>
<keyword evidence="6" id="KW-1185">Reference proteome</keyword>
<dbReference type="STRING" id="1081108.A0A167UHL3"/>
<evidence type="ECO:0000256" key="1">
    <source>
        <dbReference type="ARBA" id="ARBA00022729"/>
    </source>
</evidence>
<name>A0A167UHL3_CORDF</name>
<protein>
    <submittedName>
        <fullName evidence="5">Lipase, class 3</fullName>
    </submittedName>
</protein>
<comment type="caution">
    <text evidence="5">The sequence shown here is derived from an EMBL/GenBank/DDBJ whole genome shotgun (WGS) entry which is preliminary data.</text>
</comment>
<dbReference type="GO" id="GO:0016787">
    <property type="term" value="F:hydrolase activity"/>
    <property type="evidence" value="ECO:0007669"/>
    <property type="project" value="UniProtKB-KW"/>
</dbReference>
<evidence type="ECO:0000256" key="2">
    <source>
        <dbReference type="ARBA" id="ARBA00022801"/>
    </source>
</evidence>
<dbReference type="PANTHER" id="PTHR46640:SF1">
    <property type="entry name" value="FUNGAL LIPASE-LIKE DOMAIN-CONTAINING PROTEIN-RELATED"/>
    <property type="match status" value="1"/>
</dbReference>
<sequence length="166" mass="17468">MHINSNFLSLAALVAAAPSGSPSRTQVDAALYDELVCYAGYPLLSGDGNCSHPSVPGSIYKFVENKHTDTQVSIWRVDERQEFVVAVPGTNSVLNILHDFTTPLVRYVALNASCPDLCLVHLGFLDALDSVAGTVTQALGAALEAHPDYTVTLTGHSLGGAITSLA</sequence>
<dbReference type="SUPFAM" id="SSF53474">
    <property type="entry name" value="alpha/beta-Hydrolases"/>
    <property type="match status" value="1"/>
</dbReference>
<feature type="signal peptide" evidence="3">
    <location>
        <begin position="1"/>
        <end position="16"/>
    </location>
</feature>
<reference evidence="5 6" key="1">
    <citation type="journal article" date="2016" name="Genome Biol. Evol.">
        <title>Divergent and convergent evolution of fungal pathogenicity.</title>
        <authorList>
            <person name="Shang Y."/>
            <person name="Xiao G."/>
            <person name="Zheng P."/>
            <person name="Cen K."/>
            <person name="Zhan S."/>
            <person name="Wang C."/>
        </authorList>
    </citation>
    <scope>NUCLEOTIDE SEQUENCE [LARGE SCALE GENOMIC DNA]</scope>
    <source>
        <strain evidence="5 6">RCEF 1005</strain>
    </source>
</reference>
<dbReference type="Gene3D" id="3.40.50.1820">
    <property type="entry name" value="alpha/beta hydrolase"/>
    <property type="match status" value="1"/>
</dbReference>
<evidence type="ECO:0000313" key="6">
    <source>
        <dbReference type="Proteomes" id="UP000076881"/>
    </source>
</evidence>
<organism evidence="5 6">
    <name type="scientific">Akanthomyces lecanii RCEF 1005</name>
    <dbReference type="NCBI Taxonomy" id="1081108"/>
    <lineage>
        <taxon>Eukaryota</taxon>
        <taxon>Fungi</taxon>
        <taxon>Dikarya</taxon>
        <taxon>Ascomycota</taxon>
        <taxon>Pezizomycotina</taxon>
        <taxon>Sordariomycetes</taxon>
        <taxon>Hypocreomycetidae</taxon>
        <taxon>Hypocreales</taxon>
        <taxon>Cordycipitaceae</taxon>
        <taxon>Akanthomyces</taxon>
        <taxon>Cordyceps confragosa</taxon>
    </lineage>
</organism>
<dbReference type="CDD" id="cd00519">
    <property type="entry name" value="Lipase_3"/>
    <property type="match status" value="1"/>
</dbReference>
<dbReference type="OrthoDB" id="426718at2759"/>
<feature type="domain" description="Fungal lipase-type" evidence="4">
    <location>
        <begin position="84"/>
        <end position="166"/>
    </location>
</feature>
<dbReference type="Pfam" id="PF01764">
    <property type="entry name" value="Lipase_3"/>
    <property type="match status" value="1"/>
</dbReference>
<dbReference type="AlphaFoldDB" id="A0A167UHL3"/>
<keyword evidence="2" id="KW-0378">Hydrolase</keyword>
<evidence type="ECO:0000256" key="3">
    <source>
        <dbReference type="SAM" id="SignalP"/>
    </source>
</evidence>
<proteinExistence type="predicted"/>
<dbReference type="EMBL" id="AZHF01000019">
    <property type="protein sequence ID" value="OAA61584.1"/>
    <property type="molecule type" value="Genomic_DNA"/>
</dbReference>
<dbReference type="PANTHER" id="PTHR46640">
    <property type="entry name" value="TRIACYLGLYCEROL LIPASE, PUTATIVE (AFU_ORTHOLOGUE AFUA_6G06510)-RELATED"/>
    <property type="match status" value="1"/>
</dbReference>
<dbReference type="Proteomes" id="UP000076881">
    <property type="component" value="Unassembled WGS sequence"/>
</dbReference>
<dbReference type="InterPro" id="IPR029058">
    <property type="entry name" value="AB_hydrolase_fold"/>
</dbReference>